<sequence length="193" mass="21517">MPLALPARSWDVVDCFAVCVVRPPRPPPASCSTCRIGLLGCPLLPYALRLHDHWYSLCSGCKTESQFFCPTTGGAKTLAKQMGVETLGSPPLDPRLYVGKGANYGLNHQSRETFGDAKCHLPAYFVYLNKLPEFTERDGDEVRRPHAETYDDWSRKPPHALDPADAHLTTRFLQLLGIELKFSLPCIFISGIW</sequence>
<protein>
    <submittedName>
        <fullName evidence="1">Uncharacterized protein</fullName>
    </submittedName>
</protein>
<name>A0ACB8SSY5_9AGAM</name>
<reference evidence="1" key="2">
    <citation type="journal article" date="2022" name="New Phytol.">
        <title>Evolutionary transition to the ectomycorrhizal habit in the genomes of a hyperdiverse lineage of mushroom-forming fungi.</title>
        <authorList>
            <person name="Looney B."/>
            <person name="Miyauchi S."/>
            <person name="Morin E."/>
            <person name="Drula E."/>
            <person name="Courty P.E."/>
            <person name="Kohler A."/>
            <person name="Kuo A."/>
            <person name="LaButti K."/>
            <person name="Pangilinan J."/>
            <person name="Lipzen A."/>
            <person name="Riley R."/>
            <person name="Andreopoulos W."/>
            <person name="He G."/>
            <person name="Johnson J."/>
            <person name="Nolan M."/>
            <person name="Tritt A."/>
            <person name="Barry K.W."/>
            <person name="Grigoriev I.V."/>
            <person name="Nagy L.G."/>
            <person name="Hibbett D."/>
            <person name="Henrissat B."/>
            <person name="Matheny P.B."/>
            <person name="Labbe J."/>
            <person name="Martin F.M."/>
        </authorList>
    </citation>
    <scope>NUCLEOTIDE SEQUENCE</scope>
    <source>
        <strain evidence="1">HHB10654</strain>
    </source>
</reference>
<comment type="caution">
    <text evidence="1">The sequence shown here is derived from an EMBL/GenBank/DDBJ whole genome shotgun (WGS) entry which is preliminary data.</text>
</comment>
<reference evidence="1" key="1">
    <citation type="submission" date="2021-03" db="EMBL/GenBank/DDBJ databases">
        <authorList>
            <consortium name="DOE Joint Genome Institute"/>
            <person name="Ahrendt S."/>
            <person name="Looney B.P."/>
            <person name="Miyauchi S."/>
            <person name="Morin E."/>
            <person name="Drula E."/>
            <person name="Courty P.E."/>
            <person name="Chicoki N."/>
            <person name="Fauchery L."/>
            <person name="Kohler A."/>
            <person name="Kuo A."/>
            <person name="Labutti K."/>
            <person name="Pangilinan J."/>
            <person name="Lipzen A."/>
            <person name="Riley R."/>
            <person name="Andreopoulos W."/>
            <person name="He G."/>
            <person name="Johnson J."/>
            <person name="Barry K.W."/>
            <person name="Grigoriev I.V."/>
            <person name="Nagy L."/>
            <person name="Hibbett D."/>
            <person name="Henrissat B."/>
            <person name="Matheny P.B."/>
            <person name="Labbe J."/>
            <person name="Martin F."/>
        </authorList>
    </citation>
    <scope>NUCLEOTIDE SEQUENCE</scope>
    <source>
        <strain evidence="1">HHB10654</strain>
    </source>
</reference>
<proteinExistence type="predicted"/>
<dbReference type="EMBL" id="MU277230">
    <property type="protein sequence ID" value="KAI0059021.1"/>
    <property type="molecule type" value="Genomic_DNA"/>
</dbReference>
<keyword evidence="2" id="KW-1185">Reference proteome</keyword>
<organism evidence="1 2">
    <name type="scientific">Artomyces pyxidatus</name>
    <dbReference type="NCBI Taxonomy" id="48021"/>
    <lineage>
        <taxon>Eukaryota</taxon>
        <taxon>Fungi</taxon>
        <taxon>Dikarya</taxon>
        <taxon>Basidiomycota</taxon>
        <taxon>Agaricomycotina</taxon>
        <taxon>Agaricomycetes</taxon>
        <taxon>Russulales</taxon>
        <taxon>Auriscalpiaceae</taxon>
        <taxon>Artomyces</taxon>
    </lineage>
</organism>
<dbReference type="Proteomes" id="UP000814140">
    <property type="component" value="Unassembled WGS sequence"/>
</dbReference>
<gene>
    <name evidence="1" type="ORF">BV25DRAFT_1918921</name>
</gene>
<evidence type="ECO:0000313" key="2">
    <source>
        <dbReference type="Proteomes" id="UP000814140"/>
    </source>
</evidence>
<evidence type="ECO:0000313" key="1">
    <source>
        <dbReference type="EMBL" id="KAI0059021.1"/>
    </source>
</evidence>
<accession>A0ACB8SSY5</accession>